<dbReference type="HAMAP" id="MF_00010">
    <property type="entry name" value="UPF0060"/>
    <property type="match status" value="1"/>
</dbReference>
<dbReference type="GO" id="GO:0005886">
    <property type="term" value="C:plasma membrane"/>
    <property type="evidence" value="ECO:0007669"/>
    <property type="project" value="UniProtKB-SubCell"/>
</dbReference>
<dbReference type="AlphaFoldDB" id="A0A521B0D3"/>
<sequence length="107" mass="11189">MNAFVIYPLAALAEIAGCFAVWAWWRSGASALWLLPGMVALATFAWLLAQVESSAAGRAYAAYGGVYIVASVLWMWLVEGERPGTADIIGAGLCLLGAAVILSVARA</sequence>
<evidence type="ECO:0000256" key="3">
    <source>
        <dbReference type="ARBA" id="ARBA00022989"/>
    </source>
</evidence>
<dbReference type="PANTHER" id="PTHR36116">
    <property type="entry name" value="UPF0060 MEMBRANE PROTEIN YNFA"/>
    <property type="match status" value="1"/>
</dbReference>
<keyword evidence="2 5" id="KW-0812">Transmembrane</keyword>
<feature type="transmembrane region" description="Helical" evidence="5">
    <location>
        <begin position="60"/>
        <end position="78"/>
    </location>
</feature>
<evidence type="ECO:0000256" key="2">
    <source>
        <dbReference type="ARBA" id="ARBA00022692"/>
    </source>
</evidence>
<dbReference type="NCBIfam" id="NF002586">
    <property type="entry name" value="PRK02237.1"/>
    <property type="match status" value="1"/>
</dbReference>
<feature type="transmembrane region" description="Helical" evidence="5">
    <location>
        <begin position="5"/>
        <end position="25"/>
    </location>
</feature>
<evidence type="ECO:0000256" key="4">
    <source>
        <dbReference type="ARBA" id="ARBA00023136"/>
    </source>
</evidence>
<dbReference type="Proteomes" id="UP000319014">
    <property type="component" value="Unassembled WGS sequence"/>
</dbReference>
<evidence type="ECO:0000313" key="6">
    <source>
        <dbReference type="EMBL" id="SMO40526.1"/>
    </source>
</evidence>
<dbReference type="InterPro" id="IPR037185">
    <property type="entry name" value="EmrE-like"/>
</dbReference>
<name>A0A521B0D3_9RHOB</name>
<gene>
    <name evidence="6" type="ORF">SAMN06265221_10227</name>
</gene>
<dbReference type="OrthoDB" id="123240at2"/>
<keyword evidence="1 5" id="KW-1003">Cell membrane</keyword>
<comment type="similarity">
    <text evidence="5">Belongs to the UPF0060 family.</text>
</comment>
<dbReference type="InterPro" id="IPR003844">
    <property type="entry name" value="UPF0060"/>
</dbReference>
<dbReference type="PANTHER" id="PTHR36116:SF1">
    <property type="entry name" value="UPF0060 MEMBRANE PROTEIN YNFA"/>
    <property type="match status" value="1"/>
</dbReference>
<reference evidence="6 7" key="1">
    <citation type="submission" date="2017-05" db="EMBL/GenBank/DDBJ databases">
        <authorList>
            <person name="Varghese N."/>
            <person name="Submissions S."/>
        </authorList>
    </citation>
    <scope>NUCLEOTIDE SEQUENCE [LARGE SCALE GENOMIC DNA]</scope>
    <source>
        <strain evidence="6 7">DSM 100094</strain>
    </source>
</reference>
<comment type="subcellular location">
    <subcellularLocation>
        <location evidence="5">Cell membrane</location>
        <topology evidence="5">Multi-pass membrane protein</topology>
    </subcellularLocation>
</comment>
<organism evidence="6 7">
    <name type="scientific">Paracoccus laeviglucosivorans</name>
    <dbReference type="NCBI Taxonomy" id="1197861"/>
    <lineage>
        <taxon>Bacteria</taxon>
        <taxon>Pseudomonadati</taxon>
        <taxon>Pseudomonadota</taxon>
        <taxon>Alphaproteobacteria</taxon>
        <taxon>Rhodobacterales</taxon>
        <taxon>Paracoccaceae</taxon>
        <taxon>Paracoccus</taxon>
    </lineage>
</organism>
<dbReference type="Pfam" id="PF02694">
    <property type="entry name" value="UPF0060"/>
    <property type="match status" value="1"/>
</dbReference>
<protein>
    <submittedName>
        <fullName evidence="6">Small multidrug resistance family-3 protein</fullName>
    </submittedName>
</protein>
<evidence type="ECO:0000256" key="5">
    <source>
        <dbReference type="HAMAP-Rule" id="MF_00010"/>
    </source>
</evidence>
<evidence type="ECO:0000256" key="1">
    <source>
        <dbReference type="ARBA" id="ARBA00022475"/>
    </source>
</evidence>
<proteinExistence type="inferred from homology"/>
<keyword evidence="4 5" id="KW-0472">Membrane</keyword>
<dbReference type="EMBL" id="FXTK01000002">
    <property type="protein sequence ID" value="SMO40526.1"/>
    <property type="molecule type" value="Genomic_DNA"/>
</dbReference>
<keyword evidence="7" id="KW-1185">Reference proteome</keyword>
<evidence type="ECO:0000313" key="7">
    <source>
        <dbReference type="Proteomes" id="UP000319014"/>
    </source>
</evidence>
<accession>A0A521B0D3</accession>
<feature type="transmembrane region" description="Helical" evidence="5">
    <location>
        <begin position="31"/>
        <end position="48"/>
    </location>
</feature>
<keyword evidence="3 5" id="KW-1133">Transmembrane helix</keyword>
<feature type="transmembrane region" description="Helical" evidence="5">
    <location>
        <begin position="84"/>
        <end position="105"/>
    </location>
</feature>
<dbReference type="SUPFAM" id="SSF103481">
    <property type="entry name" value="Multidrug resistance efflux transporter EmrE"/>
    <property type="match status" value="1"/>
</dbReference>
<dbReference type="RefSeq" id="WP_142661579.1">
    <property type="nucleotide sequence ID" value="NZ_FXTK01000002.1"/>
</dbReference>